<evidence type="ECO:0000256" key="3">
    <source>
        <dbReference type="ARBA" id="ARBA00022475"/>
    </source>
</evidence>
<proteinExistence type="inferred from homology"/>
<dbReference type="PANTHER" id="PTHR43163">
    <property type="entry name" value="DIPEPTIDE TRANSPORT SYSTEM PERMEASE PROTEIN DPPB-RELATED"/>
    <property type="match status" value="1"/>
</dbReference>
<keyword evidence="10" id="KW-1185">Reference proteome</keyword>
<evidence type="ECO:0000259" key="8">
    <source>
        <dbReference type="PROSITE" id="PS50928"/>
    </source>
</evidence>
<keyword evidence="6 7" id="KW-0472">Membrane</keyword>
<keyword evidence="5 7" id="KW-1133">Transmembrane helix</keyword>
<dbReference type="InterPro" id="IPR035906">
    <property type="entry name" value="MetI-like_sf"/>
</dbReference>
<sequence>MFQLKAAVGRILQLGLVLWAVVTILFLMFRLMPGNPMAAYIDPTFTEEQQLALMAQFGLDKPLWEQYFIYLANLVQGELGQSFRYREPVAERILALLPNTLILTFTSLIIAYVFGVLAGAYLAWRRGSAVEQAAIPVVLTTRAMPEFWLGMVLLAIFSFWLGWFPAGGTRSAGTDHGNLLGLYTSADFLSHLALPALTLAIYSQGLPLLLMRSNMLDVMKEDFVTMARIKGLSNWTVVVRHAARNALLPVMTSFAIAVGYQLQGNVVVESVFSWPGLGRELVNAVSASDYPLAQGAFLMIAIVVILMNLIADLLYALLDPRVTHV</sequence>
<evidence type="ECO:0000256" key="4">
    <source>
        <dbReference type="ARBA" id="ARBA00022692"/>
    </source>
</evidence>
<dbReference type="Gene3D" id="1.10.3720.10">
    <property type="entry name" value="MetI-like"/>
    <property type="match status" value="1"/>
</dbReference>
<dbReference type="InterPro" id="IPR045621">
    <property type="entry name" value="BPD_transp_1_N"/>
</dbReference>
<keyword evidence="3" id="KW-1003">Cell membrane</keyword>
<dbReference type="Pfam" id="PF19300">
    <property type="entry name" value="BPD_transp_1_N"/>
    <property type="match status" value="1"/>
</dbReference>
<dbReference type="InterPro" id="IPR000515">
    <property type="entry name" value="MetI-like"/>
</dbReference>
<organism evidence="9 10">
    <name type="scientific">Nitratireductor arenosus</name>
    <dbReference type="NCBI Taxonomy" id="2682096"/>
    <lineage>
        <taxon>Bacteria</taxon>
        <taxon>Pseudomonadati</taxon>
        <taxon>Pseudomonadota</taxon>
        <taxon>Alphaproteobacteria</taxon>
        <taxon>Hyphomicrobiales</taxon>
        <taxon>Phyllobacteriaceae</taxon>
        <taxon>Nitratireductor</taxon>
    </lineage>
</organism>
<feature type="transmembrane region" description="Helical" evidence="7">
    <location>
        <begin position="145"/>
        <end position="168"/>
    </location>
</feature>
<dbReference type="Pfam" id="PF00528">
    <property type="entry name" value="BPD_transp_1"/>
    <property type="match status" value="1"/>
</dbReference>
<accession>A0A844QJF8</accession>
<feature type="transmembrane region" description="Helical" evidence="7">
    <location>
        <begin position="296"/>
        <end position="318"/>
    </location>
</feature>
<evidence type="ECO:0000256" key="5">
    <source>
        <dbReference type="ARBA" id="ARBA00022989"/>
    </source>
</evidence>
<evidence type="ECO:0000256" key="6">
    <source>
        <dbReference type="ARBA" id="ARBA00023136"/>
    </source>
</evidence>
<reference evidence="9 10" key="1">
    <citation type="submission" date="2019-12" db="EMBL/GenBank/DDBJ databases">
        <title>Nitratireductor arenosus sp. nov., Isolated from sea sand, Jeju island, South Korea.</title>
        <authorList>
            <person name="Kim W."/>
        </authorList>
    </citation>
    <scope>NUCLEOTIDE SEQUENCE [LARGE SCALE GENOMIC DNA]</scope>
    <source>
        <strain evidence="9 10">CAU 1489</strain>
    </source>
</reference>
<comment type="similarity">
    <text evidence="7">Belongs to the binding-protein-dependent transport system permease family.</text>
</comment>
<name>A0A844QJF8_9HYPH</name>
<feature type="transmembrane region" description="Helical" evidence="7">
    <location>
        <begin position="12"/>
        <end position="32"/>
    </location>
</feature>
<evidence type="ECO:0000256" key="2">
    <source>
        <dbReference type="ARBA" id="ARBA00022448"/>
    </source>
</evidence>
<feature type="domain" description="ABC transmembrane type-1" evidence="8">
    <location>
        <begin position="97"/>
        <end position="315"/>
    </location>
</feature>
<dbReference type="RefSeq" id="WP_156713044.1">
    <property type="nucleotide sequence ID" value="NZ_WPHG01000003.1"/>
</dbReference>
<dbReference type="GO" id="GO:0005886">
    <property type="term" value="C:plasma membrane"/>
    <property type="evidence" value="ECO:0007669"/>
    <property type="project" value="UniProtKB-SubCell"/>
</dbReference>
<dbReference type="EMBL" id="WPHG01000003">
    <property type="protein sequence ID" value="MVA98061.1"/>
    <property type="molecule type" value="Genomic_DNA"/>
</dbReference>
<gene>
    <name evidence="9" type="ORF">GN330_12490</name>
</gene>
<comment type="subcellular location">
    <subcellularLocation>
        <location evidence="1 7">Cell membrane</location>
        <topology evidence="1 7">Multi-pass membrane protein</topology>
    </subcellularLocation>
</comment>
<dbReference type="Proteomes" id="UP000463224">
    <property type="component" value="Unassembled WGS sequence"/>
</dbReference>
<evidence type="ECO:0000313" key="10">
    <source>
        <dbReference type="Proteomes" id="UP000463224"/>
    </source>
</evidence>
<dbReference type="PROSITE" id="PS50928">
    <property type="entry name" value="ABC_TM1"/>
    <property type="match status" value="1"/>
</dbReference>
<protein>
    <submittedName>
        <fullName evidence="9">ABC transporter permease subunit</fullName>
    </submittedName>
</protein>
<evidence type="ECO:0000256" key="1">
    <source>
        <dbReference type="ARBA" id="ARBA00004651"/>
    </source>
</evidence>
<dbReference type="CDD" id="cd06261">
    <property type="entry name" value="TM_PBP2"/>
    <property type="match status" value="1"/>
</dbReference>
<dbReference type="GO" id="GO:0055085">
    <property type="term" value="P:transmembrane transport"/>
    <property type="evidence" value="ECO:0007669"/>
    <property type="project" value="InterPro"/>
</dbReference>
<comment type="caution">
    <text evidence="9">The sequence shown here is derived from an EMBL/GenBank/DDBJ whole genome shotgun (WGS) entry which is preliminary data.</text>
</comment>
<evidence type="ECO:0000313" key="9">
    <source>
        <dbReference type="EMBL" id="MVA98061.1"/>
    </source>
</evidence>
<keyword evidence="2 7" id="KW-0813">Transport</keyword>
<dbReference type="SUPFAM" id="SSF161098">
    <property type="entry name" value="MetI-like"/>
    <property type="match status" value="1"/>
</dbReference>
<dbReference type="AlphaFoldDB" id="A0A844QJF8"/>
<feature type="transmembrane region" description="Helical" evidence="7">
    <location>
        <begin position="188"/>
        <end position="210"/>
    </location>
</feature>
<feature type="transmembrane region" description="Helical" evidence="7">
    <location>
        <begin position="101"/>
        <end position="124"/>
    </location>
</feature>
<evidence type="ECO:0000256" key="7">
    <source>
        <dbReference type="RuleBase" id="RU363032"/>
    </source>
</evidence>
<keyword evidence="4 7" id="KW-0812">Transmembrane</keyword>
<dbReference type="PANTHER" id="PTHR43163:SF6">
    <property type="entry name" value="DIPEPTIDE TRANSPORT SYSTEM PERMEASE PROTEIN DPPB-RELATED"/>
    <property type="match status" value="1"/>
</dbReference>